<organism evidence="2 4">
    <name type="scientific">Chryseobacterium contaminans</name>
    <dbReference type="NCBI Taxonomy" id="1423959"/>
    <lineage>
        <taxon>Bacteria</taxon>
        <taxon>Pseudomonadati</taxon>
        <taxon>Bacteroidota</taxon>
        <taxon>Flavobacteriia</taxon>
        <taxon>Flavobacteriales</taxon>
        <taxon>Weeksellaceae</taxon>
        <taxon>Chryseobacterium group</taxon>
        <taxon>Chryseobacterium</taxon>
    </lineage>
</organism>
<evidence type="ECO:0000313" key="3">
    <source>
        <dbReference type="Proteomes" id="UP000093508"/>
    </source>
</evidence>
<accession>A0A1M6V2E4</accession>
<dbReference type="RefSeq" id="WP_066691137.1">
    <property type="nucleotide sequence ID" value="NZ_FRBM01000001.1"/>
</dbReference>
<dbReference type="Proteomes" id="UP000093508">
    <property type="component" value="Unassembled WGS sequence"/>
</dbReference>
<reference evidence="2 4" key="2">
    <citation type="submission" date="2016-11" db="EMBL/GenBank/DDBJ databases">
        <authorList>
            <person name="Jaros S."/>
            <person name="Januszkiewicz K."/>
            <person name="Wedrychowicz H."/>
        </authorList>
    </citation>
    <scope>NUCLEOTIDE SEQUENCE [LARGE SCALE GENOMIC DNA]</scope>
    <source>
        <strain evidence="2 4">DSM 27621</strain>
    </source>
</reference>
<name>A0A1M6V2E4_9FLAO</name>
<dbReference type="AlphaFoldDB" id="A0A1M6V2E4"/>
<keyword evidence="3" id="KW-1185">Reference proteome</keyword>
<sequence>MCEKKRFLIKTVFETAKNVLPRKNKSAVSKYLSLLFEEQYDFSRDDKTYSRFYTYLVQKNKDYNIDDDALYYLSRYIGYDSFDDFCNRVSIEGDGKTTFTLSFKDLSDKIQQTIITVTPTVLLPDFMRKNGLGILEMTLVLFLVTGGVVFSNGKNSKSFGFMSGWNSPVINKAYMYWDKDRYMATDSSSLGSQVEVVPMNEYMFKYFKKITRPDTLTATNSLGKVWYNKSKNHVEFFTSFGRHPENEKTLKEVSERILENYAGQNAILEE</sequence>
<gene>
    <name evidence="1" type="ORF">BBH99_04335</name>
    <name evidence="2" type="ORF">SAMN05444407_10143</name>
</gene>
<evidence type="ECO:0000313" key="1">
    <source>
        <dbReference type="EMBL" id="OCA80323.1"/>
    </source>
</evidence>
<dbReference type="STRING" id="1423959.SAMN05444407_10143"/>
<protein>
    <submittedName>
        <fullName evidence="2">Uncharacterized protein</fullName>
    </submittedName>
</protein>
<reference evidence="1 3" key="1">
    <citation type="submission" date="2016-07" db="EMBL/GenBank/DDBJ databases">
        <authorList>
            <person name="Jeong J.-J."/>
            <person name="Kim D.W."/>
            <person name="Sang M.K."/>
            <person name="Choi I.-G."/>
            <person name="Kim K.D."/>
        </authorList>
    </citation>
    <scope>NUCLEOTIDE SEQUENCE [LARGE SCALE GENOMIC DNA]</scope>
    <source>
        <strain evidence="1 3">C-26</strain>
    </source>
</reference>
<dbReference type="EMBL" id="MAYF01000013">
    <property type="protein sequence ID" value="OCA80323.1"/>
    <property type="molecule type" value="Genomic_DNA"/>
</dbReference>
<dbReference type="Proteomes" id="UP000184069">
    <property type="component" value="Unassembled WGS sequence"/>
</dbReference>
<dbReference type="EMBL" id="FRBM01000001">
    <property type="protein sequence ID" value="SHK75598.1"/>
    <property type="molecule type" value="Genomic_DNA"/>
</dbReference>
<evidence type="ECO:0000313" key="4">
    <source>
        <dbReference type="Proteomes" id="UP000184069"/>
    </source>
</evidence>
<evidence type="ECO:0000313" key="2">
    <source>
        <dbReference type="EMBL" id="SHK75598.1"/>
    </source>
</evidence>
<dbReference type="OrthoDB" id="1340494at2"/>
<proteinExistence type="predicted"/>